<sequence>MKKHGGINKPAAVLVAAALAAGLLSACGSDKEENAANGASANGANASANANAGTNANASTDANAANTDNAGNASTNAAGNADAASDQVVEITVWDQPSPDDPGKSFIEDQFAKFDAAHPNVKVKHVEAWQPDVREKFLTAVAGGEGPDLSLAAFPDMQVYVPKGIAADITDMVNNSPDKDRFVDGAFNLATKDAKIYGIPNDMYTSGLIYNKKLFANAGIAAPPKTWDEFAADAKLVQEKNAGIVGFDILGMDWADWHFEYYVWQAGGDLTAQEADGSATLQFTSDAAVKALQYYKDLKWKYNVTQKNVVQDIGENEKDFYSGRSAMIIGTSDSFTNFVGRGMNPADIGFAPFPAGPSGKAPAQVGGSFWMLNPKSTPEQQKAAFDYAMYFMSKDYNDALGQFKVDNGLGVRPFSVLKDFDVTKYVKDVPQDYLDAVNESAKDQHLEYFLKSSLSSYLVKPIQKVLLDKNADPATELKKAQELAQKEVIDKYNSDLKAAK</sequence>
<keyword evidence="2" id="KW-0732">Signal</keyword>
<evidence type="ECO:0000256" key="2">
    <source>
        <dbReference type="SAM" id="SignalP"/>
    </source>
</evidence>
<evidence type="ECO:0000256" key="1">
    <source>
        <dbReference type="SAM" id="MobiDB-lite"/>
    </source>
</evidence>
<dbReference type="InterPro" id="IPR006059">
    <property type="entry name" value="SBP"/>
</dbReference>
<feature type="compositionally biased region" description="Low complexity" evidence="1">
    <location>
        <begin position="35"/>
        <end position="82"/>
    </location>
</feature>
<keyword evidence="4" id="KW-1185">Reference proteome</keyword>
<proteinExistence type="predicted"/>
<evidence type="ECO:0000313" key="4">
    <source>
        <dbReference type="Proteomes" id="UP000479114"/>
    </source>
</evidence>
<dbReference type="Proteomes" id="UP000479114">
    <property type="component" value="Chromosome"/>
</dbReference>
<feature type="region of interest" description="Disordered" evidence="1">
    <location>
        <begin position="32"/>
        <end position="82"/>
    </location>
</feature>
<evidence type="ECO:0000313" key="3">
    <source>
        <dbReference type="EMBL" id="QHW30804.1"/>
    </source>
</evidence>
<dbReference type="RefSeq" id="WP_162639613.1">
    <property type="nucleotide sequence ID" value="NZ_CP048286.1"/>
</dbReference>
<reference evidence="3 4" key="1">
    <citation type="submission" date="2020-02" db="EMBL/GenBank/DDBJ databases">
        <title>Paenibacillus sp. nov., isolated from rhizosphere soil of tomato.</title>
        <authorList>
            <person name="Weon H.-Y."/>
            <person name="Lee S.A."/>
        </authorList>
    </citation>
    <scope>NUCLEOTIDE SEQUENCE [LARGE SCALE GENOMIC DNA]</scope>
    <source>
        <strain evidence="3 4">14171R-81</strain>
    </source>
</reference>
<dbReference type="InterPro" id="IPR050490">
    <property type="entry name" value="Bact_solute-bd_prot1"/>
</dbReference>
<name>A0A6C0NX44_9BACL</name>
<dbReference type="SUPFAM" id="SSF53850">
    <property type="entry name" value="Periplasmic binding protein-like II"/>
    <property type="match status" value="1"/>
</dbReference>
<dbReference type="Gene3D" id="3.40.190.10">
    <property type="entry name" value="Periplasmic binding protein-like II"/>
    <property type="match status" value="1"/>
</dbReference>
<dbReference type="PROSITE" id="PS51257">
    <property type="entry name" value="PROKAR_LIPOPROTEIN"/>
    <property type="match status" value="1"/>
</dbReference>
<gene>
    <name evidence="3" type="ORF">GZH47_07985</name>
</gene>
<protein>
    <submittedName>
        <fullName evidence="3">Extracellular solute-binding protein</fullName>
    </submittedName>
</protein>
<organism evidence="3 4">
    <name type="scientific">Paenibacillus rhizovicinus</name>
    <dbReference type="NCBI Taxonomy" id="2704463"/>
    <lineage>
        <taxon>Bacteria</taxon>
        <taxon>Bacillati</taxon>
        <taxon>Bacillota</taxon>
        <taxon>Bacilli</taxon>
        <taxon>Bacillales</taxon>
        <taxon>Paenibacillaceae</taxon>
        <taxon>Paenibacillus</taxon>
    </lineage>
</organism>
<dbReference type="EMBL" id="CP048286">
    <property type="protein sequence ID" value="QHW30804.1"/>
    <property type="molecule type" value="Genomic_DNA"/>
</dbReference>
<feature type="signal peptide" evidence="2">
    <location>
        <begin position="1"/>
        <end position="26"/>
    </location>
</feature>
<accession>A0A6C0NX44</accession>
<dbReference type="AlphaFoldDB" id="A0A6C0NX44"/>
<dbReference type="KEGG" id="prz:GZH47_07985"/>
<feature type="chain" id="PRO_5039108887" evidence="2">
    <location>
        <begin position="27"/>
        <end position="500"/>
    </location>
</feature>
<dbReference type="PANTHER" id="PTHR43649:SF16">
    <property type="entry name" value="SUGAR-BINDING LIPOPROTEIN"/>
    <property type="match status" value="1"/>
</dbReference>
<dbReference type="Pfam" id="PF01547">
    <property type="entry name" value="SBP_bac_1"/>
    <property type="match status" value="1"/>
</dbReference>
<dbReference type="PANTHER" id="PTHR43649">
    <property type="entry name" value="ARABINOSE-BINDING PROTEIN-RELATED"/>
    <property type="match status" value="1"/>
</dbReference>